<feature type="non-terminal residue" evidence="1">
    <location>
        <position position="1"/>
    </location>
</feature>
<reference evidence="1 2" key="1">
    <citation type="journal article" date="2021" name="Hortic Res">
        <title>The domestication of Cucurbita argyrosperma as revealed by the genome of its wild relative.</title>
        <authorList>
            <person name="Barrera-Redondo J."/>
            <person name="Sanchez-de la Vega G."/>
            <person name="Aguirre-Liguori J.A."/>
            <person name="Castellanos-Morales G."/>
            <person name="Gutierrez-Guerrero Y.T."/>
            <person name="Aguirre-Dugua X."/>
            <person name="Aguirre-Planter E."/>
            <person name="Tenaillon M.I."/>
            <person name="Lira-Saade R."/>
            <person name="Eguiarte L.E."/>
        </authorList>
    </citation>
    <scope>NUCLEOTIDE SEQUENCE [LARGE SCALE GENOMIC DNA]</scope>
    <source>
        <strain evidence="1">JBR-2021</strain>
    </source>
</reference>
<keyword evidence="2" id="KW-1185">Reference proteome</keyword>
<dbReference type="Proteomes" id="UP000685013">
    <property type="component" value="Chromosome 11"/>
</dbReference>
<accession>A0AAV6MX69</accession>
<gene>
    <name evidence="1" type="ORF">SDJN03_17398</name>
</gene>
<sequence>MDQSERSSASAKTIPAGCRRCYVGAGQLPYSNPYQTAPMGASPERLLLRFPRLSNHPVFLQLSTPAWAFQQAQHFHQQQQQQQQQTAPSVLANQCKEIEPNN</sequence>
<evidence type="ECO:0000313" key="2">
    <source>
        <dbReference type="Proteomes" id="UP000685013"/>
    </source>
</evidence>
<proteinExistence type="predicted"/>
<name>A0AAV6MX69_9ROSI</name>
<dbReference type="AlphaFoldDB" id="A0AAV6MX69"/>
<dbReference type="EMBL" id="JAGKQH010000011">
    <property type="protein sequence ID" value="KAG6588833.1"/>
    <property type="molecule type" value="Genomic_DNA"/>
</dbReference>
<protein>
    <submittedName>
        <fullName evidence="1">Uncharacterized protein</fullName>
    </submittedName>
</protein>
<evidence type="ECO:0000313" key="1">
    <source>
        <dbReference type="EMBL" id="KAG6588833.1"/>
    </source>
</evidence>
<organism evidence="1 2">
    <name type="scientific">Cucurbita argyrosperma subsp. sororia</name>
    <dbReference type="NCBI Taxonomy" id="37648"/>
    <lineage>
        <taxon>Eukaryota</taxon>
        <taxon>Viridiplantae</taxon>
        <taxon>Streptophyta</taxon>
        <taxon>Embryophyta</taxon>
        <taxon>Tracheophyta</taxon>
        <taxon>Spermatophyta</taxon>
        <taxon>Magnoliopsida</taxon>
        <taxon>eudicotyledons</taxon>
        <taxon>Gunneridae</taxon>
        <taxon>Pentapetalae</taxon>
        <taxon>rosids</taxon>
        <taxon>fabids</taxon>
        <taxon>Cucurbitales</taxon>
        <taxon>Cucurbitaceae</taxon>
        <taxon>Cucurbiteae</taxon>
        <taxon>Cucurbita</taxon>
    </lineage>
</organism>
<comment type="caution">
    <text evidence="1">The sequence shown here is derived from an EMBL/GenBank/DDBJ whole genome shotgun (WGS) entry which is preliminary data.</text>
</comment>